<evidence type="ECO:0000313" key="1">
    <source>
        <dbReference type="EMBL" id="PSO08450.1"/>
    </source>
</evidence>
<accession>A0A2R6CCA8</accession>
<evidence type="ECO:0000313" key="2">
    <source>
        <dbReference type="Proteomes" id="UP000242015"/>
    </source>
</evidence>
<name>A0A2R6CCA8_9ARCH</name>
<reference evidence="1 2" key="1">
    <citation type="submission" date="2017-04" db="EMBL/GenBank/DDBJ databases">
        <title>Novel microbial lineages endemic to geothermal iron-oxide mats fill important gaps in the evolutionary history of Archaea.</title>
        <authorList>
            <person name="Jay Z.J."/>
            <person name="Beam J.P."/>
            <person name="Dlakic M."/>
            <person name="Rusch D.B."/>
            <person name="Kozubal M.A."/>
            <person name="Inskeep W.P."/>
        </authorList>
    </citation>
    <scope>NUCLEOTIDE SEQUENCE [LARGE SCALE GENOMIC DNA]</scope>
    <source>
        <strain evidence="1">BE_D</strain>
    </source>
</reference>
<protein>
    <submittedName>
        <fullName evidence="1">Uncharacterized protein</fullName>
    </submittedName>
</protein>
<sequence>MIATGVVFAHSSQTSLRIENPTWRFYNSIYGKNITGEFYQNVSFTYYNAIYLTQNKTELVMLSLSTLFPQVYSIKKYGNDFLVSNSVSSVVVQPYYEVERPTTQLTFPQTQFSRSVNHSIGVEWAFLNATFSRNVSGSIQIQTWTFQYNVSYLSGSGSESVVLTLKPFPPLTFTVKRINEYTFVVTNQFGVTFQVEKYS</sequence>
<dbReference type="EMBL" id="NEXF01000089">
    <property type="protein sequence ID" value="PSO08450.1"/>
    <property type="molecule type" value="Genomic_DNA"/>
</dbReference>
<dbReference type="AlphaFoldDB" id="A0A2R6CCA8"/>
<gene>
    <name evidence="1" type="ORF">B9Q04_05480</name>
</gene>
<proteinExistence type="predicted"/>
<comment type="caution">
    <text evidence="1">The sequence shown here is derived from an EMBL/GenBank/DDBJ whole genome shotgun (WGS) entry which is preliminary data.</text>
</comment>
<dbReference type="Proteomes" id="UP000242015">
    <property type="component" value="Unassembled WGS sequence"/>
</dbReference>
<organism evidence="1 2">
    <name type="scientific">Candidatus Marsarchaeota G2 archaeon BE_D</name>
    <dbReference type="NCBI Taxonomy" id="1978158"/>
    <lineage>
        <taxon>Archaea</taxon>
        <taxon>Candidatus Marsarchaeota</taxon>
        <taxon>Candidatus Marsarchaeota group 2</taxon>
    </lineage>
</organism>